<gene>
    <name evidence="2" type="ORF">ACFPQ4_05230</name>
</gene>
<name>A0ABW0QZ51_9BACL</name>
<reference evidence="3" key="1">
    <citation type="journal article" date="2019" name="Int. J. Syst. Evol. Microbiol.">
        <title>The Global Catalogue of Microorganisms (GCM) 10K type strain sequencing project: providing services to taxonomists for standard genome sequencing and annotation.</title>
        <authorList>
            <consortium name="The Broad Institute Genomics Platform"/>
            <consortium name="The Broad Institute Genome Sequencing Center for Infectious Disease"/>
            <person name="Wu L."/>
            <person name="Ma J."/>
        </authorList>
    </citation>
    <scope>NUCLEOTIDE SEQUENCE [LARGE SCALE GENOMIC DNA]</scope>
    <source>
        <strain evidence="3">CGMCC 1.18578</strain>
    </source>
</reference>
<dbReference type="EMBL" id="JBHSNC010000013">
    <property type="protein sequence ID" value="MFC5528857.1"/>
    <property type="molecule type" value="Genomic_DNA"/>
</dbReference>
<protein>
    <submittedName>
        <fullName evidence="2">Uncharacterized protein</fullName>
    </submittedName>
</protein>
<feature type="transmembrane region" description="Helical" evidence="1">
    <location>
        <begin position="51"/>
        <end position="71"/>
    </location>
</feature>
<feature type="transmembrane region" description="Helical" evidence="1">
    <location>
        <begin position="12"/>
        <end position="31"/>
    </location>
</feature>
<proteinExistence type="predicted"/>
<evidence type="ECO:0000313" key="2">
    <source>
        <dbReference type="EMBL" id="MFC5528857.1"/>
    </source>
</evidence>
<keyword evidence="1" id="KW-0812">Transmembrane</keyword>
<evidence type="ECO:0000256" key="1">
    <source>
        <dbReference type="SAM" id="Phobius"/>
    </source>
</evidence>
<sequence>MYFERTSLAKIILIVLGVLFTILTFIFYGMSNFGELIHYGIADRLMRKIDTVVFFIFAAISFAASIVLHVIMKDAQEELDAVAARISREIDKAKHAN</sequence>
<organism evidence="2 3">
    <name type="scientific">Cohnella yongneupensis</name>
    <dbReference type="NCBI Taxonomy" id="425006"/>
    <lineage>
        <taxon>Bacteria</taxon>
        <taxon>Bacillati</taxon>
        <taxon>Bacillota</taxon>
        <taxon>Bacilli</taxon>
        <taxon>Bacillales</taxon>
        <taxon>Paenibacillaceae</taxon>
        <taxon>Cohnella</taxon>
    </lineage>
</organism>
<keyword evidence="3" id="KW-1185">Reference proteome</keyword>
<keyword evidence="1" id="KW-0472">Membrane</keyword>
<dbReference type="RefSeq" id="WP_378110722.1">
    <property type="nucleotide sequence ID" value="NZ_JBHSNC010000013.1"/>
</dbReference>
<keyword evidence="1" id="KW-1133">Transmembrane helix</keyword>
<evidence type="ECO:0000313" key="3">
    <source>
        <dbReference type="Proteomes" id="UP001596108"/>
    </source>
</evidence>
<dbReference type="Proteomes" id="UP001596108">
    <property type="component" value="Unassembled WGS sequence"/>
</dbReference>
<comment type="caution">
    <text evidence="2">The sequence shown here is derived from an EMBL/GenBank/DDBJ whole genome shotgun (WGS) entry which is preliminary data.</text>
</comment>
<accession>A0ABW0QZ51</accession>